<gene>
    <name evidence="1" type="ORF">KSW82_09890</name>
</gene>
<accession>A0AAW4N927</accession>
<dbReference type="EMBL" id="JAHOEI010000037">
    <property type="protein sequence ID" value="MBV3388049.1"/>
    <property type="molecule type" value="Genomic_DNA"/>
</dbReference>
<reference evidence="1" key="1">
    <citation type="submission" date="2021-06" db="EMBL/GenBank/DDBJ databases">
        <title>Collection of gut derived symbiotic bacterial strains cultured from healthy donors.</title>
        <authorList>
            <person name="Lin H."/>
            <person name="Littmann E."/>
            <person name="Pamer E.G."/>
        </authorList>
    </citation>
    <scope>NUCLEOTIDE SEQUENCE</scope>
    <source>
        <strain evidence="1">MSK.21.74</strain>
    </source>
</reference>
<name>A0AAW4N927_9BACT</name>
<proteinExistence type="predicted"/>
<dbReference type="RefSeq" id="WP_217744608.1">
    <property type="nucleotide sequence ID" value="NZ_JAHOEI010000037.1"/>
</dbReference>
<evidence type="ECO:0000313" key="1">
    <source>
        <dbReference type="EMBL" id="MBV3388049.1"/>
    </source>
</evidence>
<organism evidence="1 2">
    <name type="scientific">Segatella copri</name>
    <dbReference type="NCBI Taxonomy" id="165179"/>
    <lineage>
        <taxon>Bacteria</taxon>
        <taxon>Pseudomonadati</taxon>
        <taxon>Bacteroidota</taxon>
        <taxon>Bacteroidia</taxon>
        <taxon>Bacteroidales</taxon>
        <taxon>Prevotellaceae</taxon>
        <taxon>Segatella</taxon>
    </lineage>
</organism>
<evidence type="ECO:0000313" key="2">
    <source>
        <dbReference type="Proteomes" id="UP001196765"/>
    </source>
</evidence>
<sequence>MRRIVVNEEIKLLAEKYAKGLEIGKNLSAKPLNSLKDLKEAMKKNTTKIVFSAKQSNPKGNRKRIFSATDFPQYAEYIQTIIDLYSSINKLLPWQYEGVIHRMELVLKPEYLNAAVKIAKADSFSFADLIVKAMDYKGVRENIFPDYMRNDTLGIKTCIYCNAQFAITAETEPALTPAMIKKRGKRRGRKPQPRPAILRANYELDHNLPKSSYPYLCTNFYNLIPCCSSCNKHKSKYPLDFTLYAKNGDDLEPLYFELPTDDLLKFQLRHVCGGLHVELKDRYGGTLAEEFNKRFAIDPIYKEHSEEIRELLWRHNIYSSSGIAALKDGFKDLFQDGFDINRFILGTYADVKDVFKRPLTMMKQDIMKQLMK</sequence>
<evidence type="ECO:0008006" key="3">
    <source>
        <dbReference type="Google" id="ProtNLM"/>
    </source>
</evidence>
<dbReference type="Proteomes" id="UP001196765">
    <property type="component" value="Unassembled WGS sequence"/>
</dbReference>
<comment type="caution">
    <text evidence="1">The sequence shown here is derived from an EMBL/GenBank/DDBJ whole genome shotgun (WGS) entry which is preliminary data.</text>
</comment>
<protein>
    <recommendedName>
        <fullName evidence="3">HNH endonuclease</fullName>
    </recommendedName>
</protein>
<dbReference type="AlphaFoldDB" id="A0AAW4N927"/>